<name>A0A366IAV7_9FIRM</name>
<dbReference type="PANTHER" id="PTHR37953:SF1">
    <property type="entry name" value="UPF0127 PROTEIN MJ1496"/>
    <property type="match status" value="1"/>
</dbReference>
<protein>
    <recommendedName>
        <fullName evidence="3">DUF192 domain-containing protein</fullName>
    </recommendedName>
</protein>
<dbReference type="PANTHER" id="PTHR37953">
    <property type="entry name" value="UPF0127 PROTEIN MJ1496"/>
    <property type="match status" value="1"/>
</dbReference>
<sequence>MRKVVVWNKTKESVILPKVYVAERFFDRLRGLMGTKELDLDAGLLIRPCNSVHTFFMKFSIDVAFMDKDGQVCYIIYSMGKNKVSPIVSKASSVLEASSGTFKGCNVAIGDIIEFI</sequence>
<dbReference type="RefSeq" id="WP_113920321.1">
    <property type="nucleotide sequence ID" value="NZ_QNRX01000006.1"/>
</dbReference>
<dbReference type="Pfam" id="PF02643">
    <property type="entry name" value="DUF192"/>
    <property type="match status" value="1"/>
</dbReference>
<dbReference type="InterPro" id="IPR038695">
    <property type="entry name" value="Saro_0823-like_sf"/>
</dbReference>
<dbReference type="EMBL" id="QNRX01000006">
    <property type="protein sequence ID" value="RBP65993.1"/>
    <property type="molecule type" value="Genomic_DNA"/>
</dbReference>
<proteinExistence type="predicted"/>
<evidence type="ECO:0008006" key="3">
    <source>
        <dbReference type="Google" id="ProtNLM"/>
    </source>
</evidence>
<dbReference type="Proteomes" id="UP000253490">
    <property type="component" value="Unassembled WGS sequence"/>
</dbReference>
<gene>
    <name evidence="1" type="ORF">DES36_106104</name>
</gene>
<evidence type="ECO:0000313" key="2">
    <source>
        <dbReference type="Proteomes" id="UP000253490"/>
    </source>
</evidence>
<reference evidence="1 2" key="1">
    <citation type="submission" date="2018-06" db="EMBL/GenBank/DDBJ databases">
        <title>Genomic Encyclopedia of Type Strains, Phase IV (KMG-IV): sequencing the most valuable type-strain genomes for metagenomic binning, comparative biology and taxonomic classification.</title>
        <authorList>
            <person name="Goeker M."/>
        </authorList>
    </citation>
    <scope>NUCLEOTIDE SEQUENCE [LARGE SCALE GENOMIC DNA]</scope>
    <source>
        <strain evidence="1 2">DSM 22112</strain>
    </source>
</reference>
<keyword evidence="2" id="KW-1185">Reference proteome</keyword>
<dbReference type="AlphaFoldDB" id="A0A366IAV7"/>
<accession>A0A366IAV7</accession>
<organism evidence="1 2">
    <name type="scientific">Alkalibaculum bacchi</name>
    <dbReference type="NCBI Taxonomy" id="645887"/>
    <lineage>
        <taxon>Bacteria</taxon>
        <taxon>Bacillati</taxon>
        <taxon>Bacillota</taxon>
        <taxon>Clostridia</taxon>
        <taxon>Eubacteriales</taxon>
        <taxon>Eubacteriaceae</taxon>
        <taxon>Alkalibaculum</taxon>
    </lineage>
</organism>
<dbReference type="InterPro" id="IPR003795">
    <property type="entry name" value="DUF192"/>
</dbReference>
<comment type="caution">
    <text evidence="1">The sequence shown here is derived from an EMBL/GenBank/DDBJ whole genome shotgun (WGS) entry which is preliminary data.</text>
</comment>
<evidence type="ECO:0000313" key="1">
    <source>
        <dbReference type="EMBL" id="RBP65993.1"/>
    </source>
</evidence>
<dbReference type="OrthoDB" id="9813379at2"/>
<dbReference type="Gene3D" id="2.60.120.1140">
    <property type="entry name" value="Protein of unknown function DUF192"/>
    <property type="match status" value="1"/>
</dbReference>